<keyword evidence="4" id="KW-0507">mRNA processing</keyword>
<evidence type="ECO:0000256" key="2">
    <source>
        <dbReference type="ARBA" id="ARBA00008778"/>
    </source>
</evidence>
<dbReference type="Gene3D" id="2.30.29.30">
    <property type="entry name" value="Pleckstrin-homology domain (PH domain)/Phosphotyrosine-binding domain (PTB)"/>
    <property type="match status" value="1"/>
</dbReference>
<dbReference type="AlphaFoldDB" id="A0A803L302"/>
<dbReference type="EnsemblPlants" id="AUR62006241-RA">
    <property type="protein sequence ID" value="AUR62006241-RA:cds"/>
    <property type="gene ID" value="AUR62006241"/>
</dbReference>
<dbReference type="GO" id="GO:0003729">
    <property type="term" value="F:mRNA binding"/>
    <property type="evidence" value="ECO:0007669"/>
    <property type="project" value="TreeGrafter"/>
</dbReference>
<evidence type="ECO:0000313" key="5">
    <source>
        <dbReference type="EnsemblPlants" id="AUR62006241-RA:cds"/>
    </source>
</evidence>
<dbReference type="SUPFAM" id="SSF50729">
    <property type="entry name" value="PH domain-like"/>
    <property type="match status" value="1"/>
</dbReference>
<organism evidence="5 6">
    <name type="scientific">Chenopodium quinoa</name>
    <name type="common">Quinoa</name>
    <dbReference type="NCBI Taxonomy" id="63459"/>
    <lineage>
        <taxon>Eukaryota</taxon>
        <taxon>Viridiplantae</taxon>
        <taxon>Streptophyta</taxon>
        <taxon>Embryophyta</taxon>
        <taxon>Tracheophyta</taxon>
        <taxon>Spermatophyta</taxon>
        <taxon>Magnoliopsida</taxon>
        <taxon>eudicotyledons</taxon>
        <taxon>Gunneridae</taxon>
        <taxon>Pentapetalae</taxon>
        <taxon>Caryophyllales</taxon>
        <taxon>Chenopodiaceae</taxon>
        <taxon>Chenopodioideae</taxon>
        <taxon>Atripliceae</taxon>
        <taxon>Chenopodium</taxon>
    </lineage>
</organism>
<dbReference type="PANTHER" id="PTHR16290:SF0">
    <property type="entry name" value="DECAPPING PROTEIN 1, ISOFORM A"/>
    <property type="match status" value="1"/>
</dbReference>
<dbReference type="CDD" id="cd09804">
    <property type="entry name" value="Dcp1"/>
    <property type="match status" value="1"/>
</dbReference>
<proteinExistence type="inferred from homology"/>
<evidence type="ECO:0000256" key="3">
    <source>
        <dbReference type="ARBA" id="ARBA00022490"/>
    </source>
</evidence>
<protein>
    <recommendedName>
        <fullName evidence="7">mRNA-decapping enzyme-like protein</fullName>
    </recommendedName>
</protein>
<dbReference type="OMA" id="YNAHEIE"/>
<dbReference type="FunFam" id="2.30.29.30:FF:000159">
    <property type="entry name" value="mRNA-decapping enzyme-like protein"/>
    <property type="match status" value="1"/>
</dbReference>
<dbReference type="KEGG" id="cqi:110729909"/>
<dbReference type="GO" id="GO:0008047">
    <property type="term" value="F:enzyme activator activity"/>
    <property type="evidence" value="ECO:0007669"/>
    <property type="project" value="InterPro"/>
</dbReference>
<dbReference type="OrthoDB" id="440673at2759"/>
<comment type="similarity">
    <text evidence="2">Belongs to the DCP1 family.</text>
</comment>
<name>A0A803L302_CHEQI</name>
<dbReference type="Pfam" id="PF06058">
    <property type="entry name" value="DCP1"/>
    <property type="match status" value="1"/>
</dbReference>
<accession>A0A803L302</accession>
<dbReference type="GeneID" id="110729909"/>
<evidence type="ECO:0000313" key="6">
    <source>
        <dbReference type="Proteomes" id="UP000596660"/>
    </source>
</evidence>
<dbReference type="PANTHER" id="PTHR16290">
    <property type="entry name" value="TRANSCRIPTION FACTOR SMIF DECAPPING ENZYME DCP1"/>
    <property type="match status" value="1"/>
</dbReference>
<dbReference type="RefSeq" id="XP_021765393.1">
    <property type="nucleotide sequence ID" value="XM_021909701.1"/>
</dbReference>
<dbReference type="GO" id="GO:0006397">
    <property type="term" value="P:mRNA processing"/>
    <property type="evidence" value="ECO:0007669"/>
    <property type="project" value="UniProtKB-KW"/>
</dbReference>
<keyword evidence="3" id="KW-0963">Cytoplasm</keyword>
<dbReference type="Gramene" id="AUR62006241-RA">
    <property type="protein sequence ID" value="AUR62006241-RA:cds"/>
    <property type="gene ID" value="AUR62006241"/>
</dbReference>
<gene>
    <name evidence="5" type="primary">LOC110729909</name>
</gene>
<dbReference type="InterPro" id="IPR011993">
    <property type="entry name" value="PH-like_dom_sf"/>
</dbReference>
<reference evidence="5" key="2">
    <citation type="submission" date="2021-03" db="UniProtKB">
        <authorList>
            <consortium name="EnsemblPlants"/>
        </authorList>
    </citation>
    <scope>IDENTIFICATION</scope>
</reference>
<dbReference type="GO" id="GO:0000290">
    <property type="term" value="P:deadenylation-dependent decapping of nuclear-transcribed mRNA"/>
    <property type="evidence" value="ECO:0007669"/>
    <property type="project" value="InterPro"/>
</dbReference>
<evidence type="ECO:0000256" key="1">
    <source>
        <dbReference type="ARBA" id="ARBA00004496"/>
    </source>
</evidence>
<dbReference type="InterPro" id="IPR010334">
    <property type="entry name" value="Dcp1"/>
</dbReference>
<dbReference type="GO" id="GO:0000932">
    <property type="term" value="C:P-body"/>
    <property type="evidence" value="ECO:0007669"/>
    <property type="project" value="TreeGrafter"/>
</dbReference>
<sequence>MPQSGKLMPNLDQQSTKLLNLTVLQRFDPCIQDILFTAAHVALYEFSMGSNQWSRKDVQGSLFVVKRSKDPWHQFIVMNQRNTENLVENLSGSFEFDVQVPYLLYKNVVQEVNGIWFYNTPECEEVADLFNRIIDSYGRSAPEPSEFDQSEFKELEPVPSAAVIESPLEPSPGISSASINASGVTEINSISNLFNAATNISNSGKPVQTYHPSCEHLTSIGSSSLLTAPTGLLQVPAVATSAPTFHLIHHHEGPDSTYRGNQIANLVTPAIFHNPHSSSAMSQPPVPSVPHTALQPSLTLQRPYGAPFLQPYPPPAPSPFLTPQNIAAPTQGPVIDRGKVREALMTLVQDNQFIDMFCKALQQVHQV</sequence>
<dbReference type="GO" id="GO:0031087">
    <property type="term" value="P:deadenylation-independent decapping of nuclear-transcribed mRNA"/>
    <property type="evidence" value="ECO:0007669"/>
    <property type="project" value="TreeGrafter"/>
</dbReference>
<comment type="subcellular location">
    <subcellularLocation>
        <location evidence="1">Cytoplasm</location>
    </subcellularLocation>
</comment>
<keyword evidence="6" id="KW-1185">Reference proteome</keyword>
<evidence type="ECO:0000256" key="4">
    <source>
        <dbReference type="ARBA" id="ARBA00022664"/>
    </source>
</evidence>
<reference evidence="5" key="1">
    <citation type="journal article" date="2017" name="Nature">
        <title>The genome of Chenopodium quinoa.</title>
        <authorList>
            <person name="Jarvis D.E."/>
            <person name="Ho Y.S."/>
            <person name="Lightfoot D.J."/>
            <person name="Schmoeckel S.M."/>
            <person name="Li B."/>
            <person name="Borm T.J.A."/>
            <person name="Ohyanagi H."/>
            <person name="Mineta K."/>
            <person name="Michell C.T."/>
            <person name="Saber N."/>
            <person name="Kharbatia N.M."/>
            <person name="Rupper R.R."/>
            <person name="Sharp A.R."/>
            <person name="Dally N."/>
            <person name="Boughton B.A."/>
            <person name="Woo Y.H."/>
            <person name="Gao G."/>
            <person name="Schijlen E.G.W.M."/>
            <person name="Guo X."/>
            <person name="Momin A.A."/>
            <person name="Negrao S."/>
            <person name="Al-Babili S."/>
            <person name="Gehring C."/>
            <person name="Roessner U."/>
            <person name="Jung C."/>
            <person name="Murphy K."/>
            <person name="Arold S.T."/>
            <person name="Gojobori T."/>
            <person name="van der Linden C.G."/>
            <person name="van Loo E.N."/>
            <person name="Jellen E.N."/>
            <person name="Maughan P.J."/>
            <person name="Tester M."/>
        </authorList>
    </citation>
    <scope>NUCLEOTIDE SEQUENCE [LARGE SCALE GENOMIC DNA]</scope>
    <source>
        <strain evidence="5">cv. PI 614886</strain>
    </source>
</reference>
<evidence type="ECO:0008006" key="7">
    <source>
        <dbReference type="Google" id="ProtNLM"/>
    </source>
</evidence>
<dbReference type="Proteomes" id="UP000596660">
    <property type="component" value="Unplaced"/>
</dbReference>